<keyword evidence="3" id="KW-1185">Reference proteome</keyword>
<evidence type="ECO:0000256" key="1">
    <source>
        <dbReference type="SAM" id="Coils"/>
    </source>
</evidence>
<reference evidence="2" key="2">
    <citation type="submission" date="2020-11" db="EMBL/GenBank/DDBJ databases">
        <authorList>
            <person name="McCartney M.A."/>
            <person name="Auch B."/>
            <person name="Kono T."/>
            <person name="Mallez S."/>
            <person name="Becker A."/>
            <person name="Gohl D.M."/>
            <person name="Silverstein K.A.T."/>
            <person name="Koren S."/>
            <person name="Bechman K.B."/>
            <person name="Herman A."/>
            <person name="Abrahante J.E."/>
            <person name="Garbe J."/>
        </authorList>
    </citation>
    <scope>NUCLEOTIDE SEQUENCE</scope>
    <source>
        <strain evidence="2">Duluth1</strain>
        <tissue evidence="2">Whole animal</tissue>
    </source>
</reference>
<reference evidence="2" key="1">
    <citation type="journal article" date="2019" name="bioRxiv">
        <title>The Genome of the Zebra Mussel, Dreissena polymorpha: A Resource for Invasive Species Research.</title>
        <authorList>
            <person name="McCartney M.A."/>
            <person name="Auch B."/>
            <person name="Kono T."/>
            <person name="Mallez S."/>
            <person name="Zhang Y."/>
            <person name="Obille A."/>
            <person name="Becker A."/>
            <person name="Abrahante J.E."/>
            <person name="Garbe J."/>
            <person name="Badalamenti J.P."/>
            <person name="Herman A."/>
            <person name="Mangelson H."/>
            <person name="Liachko I."/>
            <person name="Sullivan S."/>
            <person name="Sone E.D."/>
            <person name="Koren S."/>
            <person name="Silverstein K.A.T."/>
            <person name="Beckman K.B."/>
            <person name="Gohl D.M."/>
        </authorList>
    </citation>
    <scope>NUCLEOTIDE SEQUENCE</scope>
    <source>
        <strain evidence="2">Duluth1</strain>
        <tissue evidence="2">Whole animal</tissue>
    </source>
</reference>
<dbReference type="Proteomes" id="UP000828390">
    <property type="component" value="Unassembled WGS sequence"/>
</dbReference>
<proteinExistence type="predicted"/>
<sequence length="165" mass="19246">MGSYEEKVTKFESQLEKHWKVISDSIEENGNIDELDEIQIKSLKTQIVTDFREVDRIATEFRRFLENTRTKESIDKDREIADKLISYRQITNDFLRSLNQSDAKSSSSRTSSQARLRAAKARVAFAEEQAYLEKKRADVERQKAELEIDLKLLQQKREAALTEAE</sequence>
<protein>
    <submittedName>
        <fullName evidence="2">Uncharacterized protein</fullName>
    </submittedName>
</protein>
<evidence type="ECO:0000313" key="3">
    <source>
        <dbReference type="Proteomes" id="UP000828390"/>
    </source>
</evidence>
<dbReference type="EMBL" id="JAIWYP010000001">
    <property type="protein sequence ID" value="KAH3891691.1"/>
    <property type="molecule type" value="Genomic_DNA"/>
</dbReference>
<comment type="caution">
    <text evidence="2">The sequence shown here is derived from an EMBL/GenBank/DDBJ whole genome shotgun (WGS) entry which is preliminary data.</text>
</comment>
<keyword evidence="1" id="KW-0175">Coiled coil</keyword>
<name>A0A9D4S4S9_DREPO</name>
<evidence type="ECO:0000313" key="2">
    <source>
        <dbReference type="EMBL" id="KAH3891691.1"/>
    </source>
</evidence>
<accession>A0A9D4S4S9</accession>
<dbReference type="AlphaFoldDB" id="A0A9D4S4S9"/>
<gene>
    <name evidence="2" type="ORF">DPMN_015796</name>
</gene>
<feature type="coiled-coil region" evidence="1">
    <location>
        <begin position="109"/>
        <end position="163"/>
    </location>
</feature>
<organism evidence="2 3">
    <name type="scientific">Dreissena polymorpha</name>
    <name type="common">Zebra mussel</name>
    <name type="synonym">Mytilus polymorpha</name>
    <dbReference type="NCBI Taxonomy" id="45954"/>
    <lineage>
        <taxon>Eukaryota</taxon>
        <taxon>Metazoa</taxon>
        <taxon>Spiralia</taxon>
        <taxon>Lophotrochozoa</taxon>
        <taxon>Mollusca</taxon>
        <taxon>Bivalvia</taxon>
        <taxon>Autobranchia</taxon>
        <taxon>Heteroconchia</taxon>
        <taxon>Euheterodonta</taxon>
        <taxon>Imparidentia</taxon>
        <taxon>Neoheterodontei</taxon>
        <taxon>Myida</taxon>
        <taxon>Dreissenoidea</taxon>
        <taxon>Dreissenidae</taxon>
        <taxon>Dreissena</taxon>
    </lineage>
</organism>